<dbReference type="Proteomes" id="UP001497392">
    <property type="component" value="Unassembled WGS sequence"/>
</dbReference>
<feature type="compositionally biased region" description="Low complexity" evidence="6">
    <location>
        <begin position="281"/>
        <end position="293"/>
    </location>
</feature>
<dbReference type="Gene3D" id="3.30.160.60">
    <property type="entry name" value="Classic Zinc Finger"/>
    <property type="match status" value="1"/>
</dbReference>
<sequence length="381" mass="40860">MLSIKRRLSSLSLRQKTPNDSASREPPDTNGEGDLIKAGLPVSQRAVAEQPLPQSSGTITPLINGIRDIIEDVLPMPSARHVPPDLQRRLSTLPSAQTSQLQQARASWDSMRDSPYIQTEADVLVIEDVLSMPAGEATAAKGMREPASQHLQGDEVQRVLPSENSLVWDLPQLPSTSASRPRTQGVSRPQSRALTSPSSAVRSGPKKVQRLGQGKAGKPQYGLGPFPAATSAQGFDATAQVLKLEHSQDRHHVSSTPTQDQQEAGQSRRRSPYSKPSALPKKGAAEGTEGGKASKWKQQSAQLRLAMQANKGGSKGEAAAAMLAETQQASLVPCQHCGRSFSEIAAERHIPKCQDIVHKPSRLVAGGGTGAHQRVQTNRQR</sequence>
<evidence type="ECO:0000313" key="8">
    <source>
        <dbReference type="EMBL" id="CAL5219307.1"/>
    </source>
</evidence>
<evidence type="ECO:0000256" key="5">
    <source>
        <dbReference type="PROSITE-ProRule" id="PRU01371"/>
    </source>
</evidence>
<reference evidence="8 9" key="1">
    <citation type="submission" date="2024-06" db="EMBL/GenBank/DDBJ databases">
        <authorList>
            <person name="Kraege A."/>
            <person name="Thomma B."/>
        </authorList>
    </citation>
    <scope>NUCLEOTIDE SEQUENCE [LARGE SCALE GENOMIC DNA]</scope>
</reference>
<gene>
    <name evidence="8" type="primary">g1115</name>
    <name evidence="8" type="ORF">VP750_LOCUS966</name>
</gene>
<feature type="compositionally biased region" description="Polar residues" evidence="6">
    <location>
        <begin position="254"/>
        <end position="265"/>
    </location>
</feature>
<evidence type="ECO:0000256" key="3">
    <source>
        <dbReference type="ARBA" id="ARBA00022771"/>
    </source>
</evidence>
<protein>
    <submittedName>
        <fullName evidence="8">G1115 protein</fullName>
    </submittedName>
</protein>
<dbReference type="PROSITE" id="PS52027">
    <property type="entry name" value="ZF_C2HC_C3H"/>
    <property type="match status" value="1"/>
</dbReference>
<dbReference type="PANTHER" id="PTHR13555:SF36">
    <property type="entry name" value="ZINC FINGER C2HC DOMAIN-CONTAINING PROTEIN 1B"/>
    <property type="match status" value="1"/>
</dbReference>
<organism evidence="8 9">
    <name type="scientific">Coccomyxa viridis</name>
    <dbReference type="NCBI Taxonomy" id="1274662"/>
    <lineage>
        <taxon>Eukaryota</taxon>
        <taxon>Viridiplantae</taxon>
        <taxon>Chlorophyta</taxon>
        <taxon>core chlorophytes</taxon>
        <taxon>Trebouxiophyceae</taxon>
        <taxon>Trebouxiophyceae incertae sedis</taxon>
        <taxon>Coccomyxaceae</taxon>
        <taxon>Coccomyxa</taxon>
    </lineage>
</organism>
<proteinExistence type="predicted"/>
<feature type="region of interest" description="Disordered" evidence="6">
    <location>
        <begin position="246"/>
        <end position="300"/>
    </location>
</feature>
<dbReference type="PANTHER" id="PTHR13555">
    <property type="entry name" value="C2H2 ZINC FINGER CGI-62-RELATED"/>
    <property type="match status" value="1"/>
</dbReference>
<comment type="caution">
    <text evidence="8">The sequence shown here is derived from an EMBL/GenBank/DDBJ whole genome shotgun (WGS) entry which is preliminary data.</text>
</comment>
<feature type="compositionally biased region" description="Polar residues" evidence="6">
    <location>
        <begin position="173"/>
        <end position="201"/>
    </location>
</feature>
<evidence type="ECO:0000259" key="7">
    <source>
        <dbReference type="PROSITE" id="PS52027"/>
    </source>
</evidence>
<evidence type="ECO:0000313" key="9">
    <source>
        <dbReference type="Proteomes" id="UP001497392"/>
    </source>
</evidence>
<evidence type="ECO:0000256" key="4">
    <source>
        <dbReference type="ARBA" id="ARBA00022833"/>
    </source>
</evidence>
<keyword evidence="2" id="KW-0677">Repeat</keyword>
<evidence type="ECO:0000256" key="2">
    <source>
        <dbReference type="ARBA" id="ARBA00022737"/>
    </source>
</evidence>
<feature type="domain" description="C2HC/C3H-type" evidence="7">
    <location>
        <begin position="330"/>
        <end position="359"/>
    </location>
</feature>
<name>A0ABP1FMP1_9CHLO</name>
<feature type="region of interest" description="Disordered" evidence="6">
    <location>
        <begin position="171"/>
        <end position="229"/>
    </location>
</feature>
<dbReference type="InterPro" id="IPR026319">
    <property type="entry name" value="ZC2HC1A/B-like"/>
</dbReference>
<keyword evidence="3 5" id="KW-0863">Zinc-finger</keyword>
<keyword evidence="9" id="KW-1185">Reference proteome</keyword>
<keyword evidence="4" id="KW-0862">Zinc</keyword>
<feature type="region of interest" description="Disordered" evidence="6">
    <location>
        <begin position="1"/>
        <end position="36"/>
    </location>
</feature>
<evidence type="ECO:0000256" key="6">
    <source>
        <dbReference type="SAM" id="MobiDB-lite"/>
    </source>
</evidence>
<dbReference type="InterPro" id="IPR049899">
    <property type="entry name" value="Znf_C2HC_C3H"/>
</dbReference>
<evidence type="ECO:0000256" key="1">
    <source>
        <dbReference type="ARBA" id="ARBA00022723"/>
    </source>
</evidence>
<dbReference type="EMBL" id="CAXHTA020000002">
    <property type="protein sequence ID" value="CAL5219307.1"/>
    <property type="molecule type" value="Genomic_DNA"/>
</dbReference>
<keyword evidence="1" id="KW-0479">Metal-binding</keyword>
<accession>A0ABP1FMP1</accession>